<protein>
    <submittedName>
        <fullName evidence="2">Protein Rf1, mitochondrial-like</fullName>
    </submittedName>
</protein>
<gene>
    <name evidence="2" type="ORF">M6B38_359895</name>
</gene>
<reference evidence="2" key="2">
    <citation type="submission" date="2023-04" db="EMBL/GenBank/DDBJ databases">
        <authorList>
            <person name="Bruccoleri R.E."/>
            <person name="Oakeley E.J."/>
            <person name="Faust A.-M."/>
            <person name="Dessus-Babus S."/>
            <person name="Altorfer M."/>
            <person name="Burckhardt D."/>
            <person name="Oertli M."/>
            <person name="Naumann U."/>
            <person name="Petersen F."/>
            <person name="Wong J."/>
        </authorList>
    </citation>
    <scope>NUCLEOTIDE SEQUENCE</scope>
    <source>
        <strain evidence="2">GSM-AAB239-AS_SAM_17_03QT</strain>
        <tissue evidence="2">Leaf</tissue>
    </source>
</reference>
<accession>A0AAX6GLL0</accession>
<evidence type="ECO:0000313" key="2">
    <source>
        <dbReference type="EMBL" id="KAJ6829111.1"/>
    </source>
</evidence>
<keyword evidence="3" id="KW-1185">Reference proteome</keyword>
<keyword evidence="1" id="KW-0472">Membrane</keyword>
<keyword evidence="1" id="KW-0812">Transmembrane</keyword>
<organism evidence="2 3">
    <name type="scientific">Iris pallida</name>
    <name type="common">Sweet iris</name>
    <dbReference type="NCBI Taxonomy" id="29817"/>
    <lineage>
        <taxon>Eukaryota</taxon>
        <taxon>Viridiplantae</taxon>
        <taxon>Streptophyta</taxon>
        <taxon>Embryophyta</taxon>
        <taxon>Tracheophyta</taxon>
        <taxon>Spermatophyta</taxon>
        <taxon>Magnoliopsida</taxon>
        <taxon>Liliopsida</taxon>
        <taxon>Asparagales</taxon>
        <taxon>Iridaceae</taxon>
        <taxon>Iridoideae</taxon>
        <taxon>Irideae</taxon>
        <taxon>Iris</taxon>
    </lineage>
</organism>
<reference evidence="2" key="1">
    <citation type="journal article" date="2023" name="GigaByte">
        <title>Genome assembly of the bearded iris, Iris pallida Lam.</title>
        <authorList>
            <person name="Bruccoleri R.E."/>
            <person name="Oakeley E.J."/>
            <person name="Faust A.M.E."/>
            <person name="Altorfer M."/>
            <person name="Dessus-Babus S."/>
            <person name="Burckhardt D."/>
            <person name="Oertli M."/>
            <person name="Naumann U."/>
            <person name="Petersen F."/>
            <person name="Wong J."/>
        </authorList>
    </citation>
    <scope>NUCLEOTIDE SEQUENCE</scope>
    <source>
        <strain evidence="2">GSM-AAB239-AS_SAM_17_03QT</strain>
    </source>
</reference>
<dbReference type="Gene3D" id="3.40.50.150">
    <property type="entry name" value="Vaccinia Virus protein VP39"/>
    <property type="match status" value="1"/>
</dbReference>
<feature type="transmembrane region" description="Helical" evidence="1">
    <location>
        <begin position="87"/>
        <end position="105"/>
    </location>
</feature>
<evidence type="ECO:0000256" key="1">
    <source>
        <dbReference type="SAM" id="Phobius"/>
    </source>
</evidence>
<sequence length="115" mass="13524">MLEEVSRILKPGGTYMLITYGDPSVRVPHLNKTGCKWKILLYVIRAFLSLHTCVDTHARAHTRCLQSYFFCVNLHLLCEILMLPYQLYLLVILPFQIFLSLFAHWRTPIFLTFHI</sequence>
<dbReference type="Proteomes" id="UP001140949">
    <property type="component" value="Unassembled WGS sequence"/>
</dbReference>
<keyword evidence="1" id="KW-1133">Transmembrane helix</keyword>
<comment type="caution">
    <text evidence="2">The sequence shown here is derived from an EMBL/GenBank/DDBJ whole genome shotgun (WGS) entry which is preliminary data.</text>
</comment>
<dbReference type="InterPro" id="IPR029063">
    <property type="entry name" value="SAM-dependent_MTases_sf"/>
</dbReference>
<evidence type="ECO:0000313" key="3">
    <source>
        <dbReference type="Proteomes" id="UP001140949"/>
    </source>
</evidence>
<proteinExistence type="predicted"/>
<dbReference type="EMBL" id="JANAVB010018993">
    <property type="protein sequence ID" value="KAJ6829111.1"/>
    <property type="molecule type" value="Genomic_DNA"/>
</dbReference>
<name>A0AAX6GLL0_IRIPA</name>
<dbReference type="AlphaFoldDB" id="A0AAX6GLL0"/>